<sequence>MTRPATSKTGRTCLALYVEVHGVRVYSLFDSGSTSDSVSPDFTQVAKVPTRTLEPPVPLQLGCVGSRSMINFGASARIRVGPIDTEEYFDVVNIDKYDAVIGTPFMVKHKIALDFEKMEIIFAGNQEVFMAIMDANLNEIDEGEHDIPALREAWIDSAADILTGSPASLPPLREVNHKMKLIDEDMEYHYHLPKCPDSLKVTLLEKTEKYTNAGWWEAVNVPSAAPMMCIPK</sequence>
<dbReference type="InterPro" id="IPR021109">
    <property type="entry name" value="Peptidase_aspartic_dom_sf"/>
</dbReference>
<evidence type="ECO:0000313" key="2">
    <source>
        <dbReference type="Proteomes" id="UP000076532"/>
    </source>
</evidence>
<dbReference type="OrthoDB" id="3254954at2759"/>
<evidence type="ECO:0000313" key="1">
    <source>
        <dbReference type="EMBL" id="KZP14865.1"/>
    </source>
</evidence>
<dbReference type="Gene3D" id="2.40.70.10">
    <property type="entry name" value="Acid Proteases"/>
    <property type="match status" value="1"/>
</dbReference>
<dbReference type="CDD" id="cd00303">
    <property type="entry name" value="retropepsin_like"/>
    <property type="match status" value="1"/>
</dbReference>
<accession>A0A166DM87</accession>
<keyword evidence="2" id="KW-1185">Reference proteome</keyword>
<reference evidence="1 2" key="1">
    <citation type="journal article" date="2016" name="Mol. Biol. Evol.">
        <title>Comparative Genomics of Early-Diverging Mushroom-Forming Fungi Provides Insights into the Origins of Lignocellulose Decay Capabilities.</title>
        <authorList>
            <person name="Nagy L.G."/>
            <person name="Riley R."/>
            <person name="Tritt A."/>
            <person name="Adam C."/>
            <person name="Daum C."/>
            <person name="Floudas D."/>
            <person name="Sun H."/>
            <person name="Yadav J.S."/>
            <person name="Pangilinan J."/>
            <person name="Larsson K.H."/>
            <person name="Matsuura K."/>
            <person name="Barry K."/>
            <person name="Labutti K."/>
            <person name="Kuo R."/>
            <person name="Ohm R.A."/>
            <person name="Bhattacharya S.S."/>
            <person name="Shirouzu T."/>
            <person name="Yoshinaga Y."/>
            <person name="Martin F.M."/>
            <person name="Grigoriev I.V."/>
            <person name="Hibbett D.S."/>
        </authorList>
    </citation>
    <scope>NUCLEOTIDE SEQUENCE [LARGE SCALE GENOMIC DNA]</scope>
    <source>
        <strain evidence="1 2">CBS 109695</strain>
    </source>
</reference>
<dbReference type="STRING" id="436010.A0A166DM87"/>
<evidence type="ECO:0008006" key="3">
    <source>
        <dbReference type="Google" id="ProtNLM"/>
    </source>
</evidence>
<feature type="non-terminal residue" evidence="1">
    <location>
        <position position="232"/>
    </location>
</feature>
<protein>
    <recommendedName>
        <fullName evidence="3">Aspartic peptidase DDI1-type domain-containing protein</fullName>
    </recommendedName>
</protein>
<dbReference type="EMBL" id="KV417611">
    <property type="protein sequence ID" value="KZP14865.1"/>
    <property type="molecule type" value="Genomic_DNA"/>
</dbReference>
<dbReference type="Proteomes" id="UP000076532">
    <property type="component" value="Unassembled WGS sequence"/>
</dbReference>
<proteinExistence type="predicted"/>
<dbReference type="AlphaFoldDB" id="A0A166DM87"/>
<organism evidence="1 2">
    <name type="scientific">Athelia psychrophila</name>
    <dbReference type="NCBI Taxonomy" id="1759441"/>
    <lineage>
        <taxon>Eukaryota</taxon>
        <taxon>Fungi</taxon>
        <taxon>Dikarya</taxon>
        <taxon>Basidiomycota</taxon>
        <taxon>Agaricomycotina</taxon>
        <taxon>Agaricomycetes</taxon>
        <taxon>Agaricomycetidae</taxon>
        <taxon>Atheliales</taxon>
        <taxon>Atheliaceae</taxon>
        <taxon>Athelia</taxon>
    </lineage>
</organism>
<gene>
    <name evidence="1" type="ORF">FIBSPDRAFT_751247</name>
</gene>
<name>A0A166DM87_9AGAM</name>